<comment type="caution">
    <text evidence="1">The sequence shown here is derived from an EMBL/GenBank/DDBJ whole genome shotgun (WGS) entry which is preliminary data.</text>
</comment>
<evidence type="ECO:0000313" key="2">
    <source>
        <dbReference type="Proteomes" id="UP000765509"/>
    </source>
</evidence>
<gene>
    <name evidence="1" type="ORF">O181_065100</name>
</gene>
<reference evidence="1" key="1">
    <citation type="submission" date="2021-03" db="EMBL/GenBank/DDBJ databases">
        <title>Draft genome sequence of rust myrtle Austropuccinia psidii MF-1, a brazilian biotype.</title>
        <authorList>
            <person name="Quecine M.C."/>
            <person name="Pachon D.M.R."/>
            <person name="Bonatelli M.L."/>
            <person name="Correr F.H."/>
            <person name="Franceschini L.M."/>
            <person name="Leite T.F."/>
            <person name="Margarido G.R.A."/>
            <person name="Almeida C.A."/>
            <person name="Ferrarezi J.A."/>
            <person name="Labate C.A."/>
        </authorList>
    </citation>
    <scope>NUCLEOTIDE SEQUENCE</scope>
    <source>
        <strain evidence="1">MF-1</strain>
    </source>
</reference>
<proteinExistence type="predicted"/>
<dbReference type="AlphaFoldDB" id="A0A9Q3I3S1"/>
<keyword evidence="2" id="KW-1185">Reference proteome</keyword>
<sequence length="128" mass="14639">MDILSIKLNREPYRLPSADSLVLEPDGNVLLKFVQLIRDAGEEAFGLRHTVGNDRRAIKAWYPFAINYIEQLLEYINAILTFLSTTDAAISLIDDIYDKLRGAYTNLRPELELLILEERRGRSCLALD</sequence>
<protein>
    <submittedName>
        <fullName evidence="1">Uncharacterized protein</fullName>
    </submittedName>
</protein>
<accession>A0A9Q3I3S1</accession>
<evidence type="ECO:0000313" key="1">
    <source>
        <dbReference type="EMBL" id="MBW0525385.1"/>
    </source>
</evidence>
<dbReference type="Proteomes" id="UP000765509">
    <property type="component" value="Unassembled WGS sequence"/>
</dbReference>
<dbReference type="EMBL" id="AVOT02031776">
    <property type="protein sequence ID" value="MBW0525385.1"/>
    <property type="molecule type" value="Genomic_DNA"/>
</dbReference>
<organism evidence="1 2">
    <name type="scientific">Austropuccinia psidii MF-1</name>
    <dbReference type="NCBI Taxonomy" id="1389203"/>
    <lineage>
        <taxon>Eukaryota</taxon>
        <taxon>Fungi</taxon>
        <taxon>Dikarya</taxon>
        <taxon>Basidiomycota</taxon>
        <taxon>Pucciniomycotina</taxon>
        <taxon>Pucciniomycetes</taxon>
        <taxon>Pucciniales</taxon>
        <taxon>Sphaerophragmiaceae</taxon>
        <taxon>Austropuccinia</taxon>
    </lineage>
</organism>
<name>A0A9Q3I3S1_9BASI</name>